<reference evidence="3 4" key="1">
    <citation type="submission" date="2016-06" db="EMBL/GenBank/DDBJ databases">
        <title>Bacterial characters and pathogenicity of Xenorhabdus hominickii from an entomopathogenic nematode, Steinernema monticolum.</title>
        <authorList>
            <person name="Park Y."/>
            <person name="Kim Y."/>
        </authorList>
    </citation>
    <scope>NUCLEOTIDE SEQUENCE [LARGE SCALE GENOMIC DNA]</scope>
    <source>
        <strain evidence="3 4">ANU1</strain>
    </source>
</reference>
<evidence type="ECO:0000313" key="3">
    <source>
        <dbReference type="EMBL" id="AOM39954.1"/>
    </source>
</evidence>
<organism evidence="3 4">
    <name type="scientific">Xenorhabdus hominickii</name>
    <dbReference type="NCBI Taxonomy" id="351679"/>
    <lineage>
        <taxon>Bacteria</taxon>
        <taxon>Pseudomonadati</taxon>
        <taxon>Pseudomonadota</taxon>
        <taxon>Gammaproteobacteria</taxon>
        <taxon>Enterobacterales</taxon>
        <taxon>Morganellaceae</taxon>
        <taxon>Xenorhabdus</taxon>
    </lineage>
</organism>
<feature type="domain" description="Bacteriophage Mu Gp45 N-terminal" evidence="2">
    <location>
        <begin position="17"/>
        <end position="81"/>
    </location>
</feature>
<evidence type="ECO:0000256" key="1">
    <source>
        <dbReference type="SAM" id="MobiDB-lite"/>
    </source>
</evidence>
<keyword evidence="4" id="KW-1185">Reference proteome</keyword>
<gene>
    <name evidence="3" type="ORF">A9255_04820</name>
</gene>
<dbReference type="InterPro" id="IPR053861">
    <property type="entry name" value="Phage_Mu_Gp45_N"/>
</dbReference>
<evidence type="ECO:0000313" key="4">
    <source>
        <dbReference type="Proteomes" id="UP000094600"/>
    </source>
</evidence>
<evidence type="ECO:0000259" key="2">
    <source>
        <dbReference type="Pfam" id="PF06890"/>
    </source>
</evidence>
<dbReference type="EMBL" id="CP016176">
    <property type="protein sequence ID" value="AOM39954.1"/>
    <property type="molecule type" value="Genomic_DNA"/>
</dbReference>
<dbReference type="Proteomes" id="UP000094600">
    <property type="component" value="Chromosome"/>
</dbReference>
<protein>
    <submittedName>
        <fullName evidence="3">Baseplate assembly protein</fullName>
    </submittedName>
</protein>
<sequence>MDVKNLYRRAMMMLGLGRVTTCNDNGVIQQVQYQTAMEVRDNTKRLAEFGFSSGLPAGTDVVLAFLGGDRSNAVVIGSNHQQHRHRGLNPGEVVVYNQWGLHILLTESGITVEAQGQPVTVNNASEATVNASTKVLLNTPVLEVKGDVIDNCNSNKTTMKQLRDTYNEHTHPVPGVRSGDSTVTSQTTGATVPQRGMSKISMPIGWLATVI</sequence>
<proteinExistence type="predicted"/>
<dbReference type="Pfam" id="PF06890">
    <property type="entry name" value="Phage_Mu_Gp45"/>
    <property type="match status" value="1"/>
</dbReference>
<feature type="compositionally biased region" description="Polar residues" evidence="1">
    <location>
        <begin position="179"/>
        <end position="191"/>
    </location>
</feature>
<accession>A0ABN4S0U7</accession>
<name>A0ABN4S0U7_XENHO</name>
<feature type="region of interest" description="Disordered" evidence="1">
    <location>
        <begin position="170"/>
        <end position="192"/>
    </location>
</feature>